<dbReference type="EMBL" id="JAIWYP010000004">
    <property type="protein sequence ID" value="KAH3837751.1"/>
    <property type="molecule type" value="Genomic_DNA"/>
</dbReference>
<dbReference type="AlphaFoldDB" id="A0A9D4QNJ6"/>
<evidence type="ECO:0000313" key="3">
    <source>
        <dbReference type="Proteomes" id="UP000828390"/>
    </source>
</evidence>
<protein>
    <submittedName>
        <fullName evidence="2">Uncharacterized protein</fullName>
    </submittedName>
</protein>
<feature type="compositionally biased region" description="Polar residues" evidence="1">
    <location>
        <begin position="66"/>
        <end position="85"/>
    </location>
</feature>
<reference evidence="2" key="2">
    <citation type="submission" date="2020-11" db="EMBL/GenBank/DDBJ databases">
        <authorList>
            <person name="McCartney M.A."/>
            <person name="Auch B."/>
            <person name="Kono T."/>
            <person name="Mallez S."/>
            <person name="Becker A."/>
            <person name="Gohl D.M."/>
            <person name="Silverstein K.A.T."/>
            <person name="Koren S."/>
            <person name="Bechman K.B."/>
            <person name="Herman A."/>
            <person name="Abrahante J.E."/>
            <person name="Garbe J."/>
        </authorList>
    </citation>
    <scope>NUCLEOTIDE SEQUENCE</scope>
    <source>
        <strain evidence="2">Duluth1</strain>
        <tissue evidence="2">Whole animal</tissue>
    </source>
</reference>
<gene>
    <name evidence="2" type="ORF">DPMN_111152</name>
</gene>
<proteinExistence type="predicted"/>
<feature type="compositionally biased region" description="Pro residues" evidence="1">
    <location>
        <begin position="334"/>
        <end position="345"/>
    </location>
</feature>
<sequence>MQPPGQQPRYIQQQQPPPQILHQVQVQQGQYHQQQQQQFHHQQQQQEFQQPQRIVQQAVQELPRPESQTETQPPYPGQVSSSGADYTNMPPYPSQLSISGAEHAQMPPYLGQVSSSGPDNTHMPPPPPHSIAGVKRQSPGLSPLAAPEPRKKLKGAQEDEDDDQDVPSSMASQVKEVRKYSFNQYSGGPQLYTAPTPTGLTQYGEGVSVSGAGEYSQYGVAQTGLGPEYTGYQEQQYQNQEQQNRYGASPQHNVYGSQAGAGPGFTQFSAVSSAATYSTNVSSPHPHLSQFPRPLPHRLCTRTPTTGAGHSRGRDLIPKFVQMGTNGREELLSQPPPPPPRTGYW</sequence>
<feature type="compositionally biased region" description="Low complexity" evidence="1">
    <location>
        <begin position="23"/>
        <end position="60"/>
    </location>
</feature>
<feature type="compositionally biased region" description="Polar residues" evidence="1">
    <location>
        <begin position="266"/>
        <end position="283"/>
    </location>
</feature>
<reference evidence="2" key="1">
    <citation type="journal article" date="2019" name="bioRxiv">
        <title>The Genome of the Zebra Mussel, Dreissena polymorpha: A Resource for Invasive Species Research.</title>
        <authorList>
            <person name="McCartney M.A."/>
            <person name="Auch B."/>
            <person name="Kono T."/>
            <person name="Mallez S."/>
            <person name="Zhang Y."/>
            <person name="Obille A."/>
            <person name="Becker A."/>
            <person name="Abrahante J.E."/>
            <person name="Garbe J."/>
            <person name="Badalamenti J.P."/>
            <person name="Herman A."/>
            <person name="Mangelson H."/>
            <person name="Liachko I."/>
            <person name="Sullivan S."/>
            <person name="Sone E.D."/>
            <person name="Koren S."/>
            <person name="Silverstein K.A.T."/>
            <person name="Beckman K.B."/>
            <person name="Gohl D.M."/>
        </authorList>
    </citation>
    <scope>NUCLEOTIDE SEQUENCE</scope>
    <source>
        <strain evidence="2">Duluth1</strain>
        <tissue evidence="2">Whole animal</tissue>
    </source>
</reference>
<feature type="region of interest" description="Disordered" evidence="1">
    <location>
        <begin position="23"/>
        <end position="173"/>
    </location>
</feature>
<name>A0A9D4QNJ6_DREPO</name>
<accession>A0A9D4QNJ6</accession>
<comment type="caution">
    <text evidence="2">The sequence shown here is derived from an EMBL/GenBank/DDBJ whole genome shotgun (WGS) entry which is preliminary data.</text>
</comment>
<evidence type="ECO:0000313" key="2">
    <source>
        <dbReference type="EMBL" id="KAH3837751.1"/>
    </source>
</evidence>
<organism evidence="2 3">
    <name type="scientific">Dreissena polymorpha</name>
    <name type="common">Zebra mussel</name>
    <name type="synonym">Mytilus polymorpha</name>
    <dbReference type="NCBI Taxonomy" id="45954"/>
    <lineage>
        <taxon>Eukaryota</taxon>
        <taxon>Metazoa</taxon>
        <taxon>Spiralia</taxon>
        <taxon>Lophotrochozoa</taxon>
        <taxon>Mollusca</taxon>
        <taxon>Bivalvia</taxon>
        <taxon>Autobranchia</taxon>
        <taxon>Heteroconchia</taxon>
        <taxon>Euheterodonta</taxon>
        <taxon>Imparidentia</taxon>
        <taxon>Neoheterodontei</taxon>
        <taxon>Myida</taxon>
        <taxon>Dreissenoidea</taxon>
        <taxon>Dreissenidae</taxon>
        <taxon>Dreissena</taxon>
    </lineage>
</organism>
<feature type="compositionally biased region" description="Low complexity" evidence="1">
    <location>
        <begin position="232"/>
        <end position="244"/>
    </location>
</feature>
<evidence type="ECO:0000256" key="1">
    <source>
        <dbReference type="SAM" id="MobiDB-lite"/>
    </source>
</evidence>
<keyword evidence="3" id="KW-1185">Reference proteome</keyword>
<dbReference type="Proteomes" id="UP000828390">
    <property type="component" value="Unassembled WGS sequence"/>
</dbReference>
<feature type="region of interest" description="Disordered" evidence="1">
    <location>
        <begin position="223"/>
        <end position="345"/>
    </location>
</feature>